<proteinExistence type="predicted"/>
<feature type="compositionally biased region" description="Low complexity" evidence="1">
    <location>
        <begin position="574"/>
        <end position="604"/>
    </location>
</feature>
<dbReference type="SMART" id="SM00015">
    <property type="entry name" value="IQ"/>
    <property type="match status" value="1"/>
</dbReference>
<sequence>MMADEFSRFNAAPIMLRRPSSLAADDRLFGPDQHSHFYEVNDDDEEAVIVPQHLEPEQYRFEFPPKSRLRALAYLDQFQRGEEFSYFDESSFTSSSSAACSSVDKIFNSTLLINSSISSSSRSEADEVGCLTSEDQLDLFIESITSSYGMDTQASHMLGRARWDHRTSPSSRNSSRSSSRCMSRAAGGNDELQLVDDSNLSPLQLPARANDRSLAAGRKNRVRKLSSDSTTTVQPDPVGPSSFLLARCSLNSVDEDTSLHVYNDMPPPSDDDSLPVFRSESVPVMDDDDGSMDDSDSDMEDSRVVLIKLRKGRTAWTRAKPLTKTAGTGLDCRPLSNQTCLISDEGYDDDESDDEPPIESASVFLPLSKKEQTSMVDHDVLRTEAATRIQAAWRGYQARKTAAEQSNLAPTQRVLAQLARICGGLQRKKMMRADERIHLLEQRLHEETAMRTAFEKAMEDMTILIDHQQKVLYDRIEQEVHLRQAYERKMEEALGQMQPLEHRLHEETLARIELENMMAHVLGQVSEMQEQQQHQAKADADAKRIMQRKLSEAMSEIATLKKHQLPTARPQAHTTTTATTTTKTTKSTATATSATNITTTSANTPPVSSSNARKHHLSSSNTSKPASSVSRPSATAASSVSRSATPRRTLVPASQTPRVPSRMDTKRPTAVPRSHRTVTPSPSPATTRKTIVSRR</sequence>
<dbReference type="EMBL" id="MCGN01000009">
    <property type="protein sequence ID" value="ORY93513.1"/>
    <property type="molecule type" value="Genomic_DNA"/>
</dbReference>
<dbReference type="Gene3D" id="1.20.5.190">
    <property type="match status" value="1"/>
</dbReference>
<dbReference type="OMA" id="MRADERI"/>
<dbReference type="PROSITE" id="PS50096">
    <property type="entry name" value="IQ"/>
    <property type="match status" value="1"/>
</dbReference>
<comment type="caution">
    <text evidence="2">The sequence shown here is derived from an EMBL/GenBank/DDBJ whole genome shotgun (WGS) entry which is preliminary data.</text>
</comment>
<reference evidence="2 3" key="1">
    <citation type="submission" date="2016-07" db="EMBL/GenBank/DDBJ databases">
        <title>Pervasive Adenine N6-methylation of Active Genes in Fungi.</title>
        <authorList>
            <consortium name="DOE Joint Genome Institute"/>
            <person name="Mondo S.J."/>
            <person name="Dannebaum R.O."/>
            <person name="Kuo R.C."/>
            <person name="Labutti K."/>
            <person name="Haridas S."/>
            <person name="Kuo A."/>
            <person name="Salamov A."/>
            <person name="Ahrendt S.R."/>
            <person name="Lipzen A."/>
            <person name="Sullivan W."/>
            <person name="Andreopoulos W.B."/>
            <person name="Clum A."/>
            <person name="Lindquist E."/>
            <person name="Daum C."/>
            <person name="Ramamoorthy G.K."/>
            <person name="Gryganskyi A."/>
            <person name="Culley D."/>
            <person name="Magnuson J.K."/>
            <person name="James T.Y."/>
            <person name="O'Malley M.A."/>
            <person name="Stajich J.E."/>
            <person name="Spatafora J.W."/>
            <person name="Visel A."/>
            <person name="Grigoriev I.V."/>
        </authorList>
    </citation>
    <scope>NUCLEOTIDE SEQUENCE [LARGE SCALE GENOMIC DNA]</scope>
    <source>
        <strain evidence="2 3">NRRL 2496</strain>
    </source>
</reference>
<gene>
    <name evidence="2" type="ORF">BCR43DRAFT_497066</name>
</gene>
<dbReference type="CDD" id="cd23767">
    <property type="entry name" value="IQCD"/>
    <property type="match status" value="1"/>
</dbReference>
<keyword evidence="3" id="KW-1185">Reference proteome</keyword>
<dbReference type="STRING" id="13706.A0A1X2H530"/>
<dbReference type="OrthoDB" id="2385347at2759"/>
<feature type="region of interest" description="Disordered" evidence="1">
    <location>
        <begin position="159"/>
        <end position="186"/>
    </location>
</feature>
<evidence type="ECO:0000313" key="2">
    <source>
        <dbReference type="EMBL" id="ORY93513.1"/>
    </source>
</evidence>
<feature type="compositionally biased region" description="Low complexity" evidence="1">
    <location>
        <begin position="168"/>
        <end position="184"/>
    </location>
</feature>
<evidence type="ECO:0000313" key="3">
    <source>
        <dbReference type="Proteomes" id="UP000242180"/>
    </source>
</evidence>
<dbReference type="AlphaFoldDB" id="A0A1X2H530"/>
<feature type="compositionally biased region" description="Polar residues" evidence="1">
    <location>
        <begin position="677"/>
        <end position="695"/>
    </location>
</feature>
<accession>A0A1X2H530</accession>
<feature type="region of interest" description="Disordered" evidence="1">
    <location>
        <begin position="560"/>
        <end position="695"/>
    </location>
</feature>
<organism evidence="2 3">
    <name type="scientific">Syncephalastrum racemosum</name>
    <name type="common">Filamentous fungus</name>
    <dbReference type="NCBI Taxonomy" id="13706"/>
    <lineage>
        <taxon>Eukaryota</taxon>
        <taxon>Fungi</taxon>
        <taxon>Fungi incertae sedis</taxon>
        <taxon>Mucoromycota</taxon>
        <taxon>Mucoromycotina</taxon>
        <taxon>Mucoromycetes</taxon>
        <taxon>Mucorales</taxon>
        <taxon>Syncephalastraceae</taxon>
        <taxon>Syncephalastrum</taxon>
    </lineage>
</organism>
<name>A0A1X2H530_SYNRA</name>
<evidence type="ECO:0000256" key="1">
    <source>
        <dbReference type="SAM" id="MobiDB-lite"/>
    </source>
</evidence>
<dbReference type="InterPro" id="IPR000048">
    <property type="entry name" value="IQ_motif_EF-hand-BS"/>
</dbReference>
<dbReference type="Proteomes" id="UP000242180">
    <property type="component" value="Unassembled WGS sequence"/>
</dbReference>
<feature type="compositionally biased region" description="Low complexity" evidence="1">
    <location>
        <begin position="625"/>
        <end position="649"/>
    </location>
</feature>
<feature type="region of interest" description="Disordered" evidence="1">
    <location>
        <begin position="199"/>
        <end position="241"/>
    </location>
</feature>
<dbReference type="Pfam" id="PF00612">
    <property type="entry name" value="IQ"/>
    <property type="match status" value="1"/>
</dbReference>
<dbReference type="InParanoid" id="A0A1X2H530"/>
<protein>
    <submittedName>
        <fullName evidence="2">Uncharacterized protein</fullName>
    </submittedName>
</protein>